<feature type="transmembrane region" description="Helical" evidence="5">
    <location>
        <begin position="319"/>
        <end position="346"/>
    </location>
</feature>
<keyword evidence="7" id="KW-1185">Reference proteome</keyword>
<evidence type="ECO:0000313" key="7">
    <source>
        <dbReference type="Proteomes" id="UP000319557"/>
    </source>
</evidence>
<keyword evidence="2 5" id="KW-1133">Transmembrane helix</keyword>
<feature type="transmembrane region" description="Helical" evidence="5">
    <location>
        <begin position="21"/>
        <end position="39"/>
    </location>
</feature>
<evidence type="ECO:0000256" key="4">
    <source>
        <dbReference type="SAM" id="MobiDB-lite"/>
    </source>
</evidence>
<evidence type="ECO:0000256" key="1">
    <source>
        <dbReference type="ARBA" id="ARBA00022692"/>
    </source>
</evidence>
<dbReference type="Gene3D" id="1.20.1250.20">
    <property type="entry name" value="MFS general substrate transporter like domains"/>
    <property type="match status" value="1"/>
</dbReference>
<feature type="transmembrane region" description="Helical" evidence="5">
    <location>
        <begin position="88"/>
        <end position="106"/>
    </location>
</feature>
<keyword evidence="1 5" id="KW-0812">Transmembrane</keyword>
<dbReference type="SUPFAM" id="SSF103473">
    <property type="entry name" value="MFS general substrate transporter"/>
    <property type="match status" value="1"/>
</dbReference>
<evidence type="ECO:0000313" key="6">
    <source>
        <dbReference type="EMBL" id="QDS86856.1"/>
    </source>
</evidence>
<feature type="transmembrane region" description="Helical" evidence="5">
    <location>
        <begin position="404"/>
        <end position="429"/>
    </location>
</feature>
<accession>A0A517LW56</accession>
<feature type="region of interest" description="Disordered" evidence="4">
    <location>
        <begin position="206"/>
        <end position="232"/>
    </location>
</feature>
<sequence length="457" mass="50126">MGFIRQWQTQWTAMSTDQRRRAAWAFAWFFCILLAYFVIRPVRETMGIQGGTKQLPWLFLGTFTTMLIAVPIYSFVVARCQRKRLVPIVYRFFALNLLLFWLAMHVESAEVHVWVARCFFIWTSVFSLFNTSVFWSVLADLYDSRQAKRVFGMIAVGGTLGAIVGSLLTSLLSTILGVQNLLWLPIVLLEVGVFCAGRMMKAEPPATEVSAADESVQSGASTDSKSSDDEPAPGGGIFEGITHVARSPYLAMICLFLLLGQLTGTHFYLVQAELVKEFIPERDAQTALFGKLNLFTQLLTLGLQAGVVGLVLRRMGVAAALVLLPVVCLLALIGLGLFPSIAVLAISDVVRRGVVYGVTVPSREVLFTVVDRADKYKSKSFIDTVVVRGGDAISGQAFAFIRQWHLGLAAMNALMIPVVIVWGILAIYLGRQQTRRAAAGECESKAKADGVASIENV</sequence>
<dbReference type="EMBL" id="CP036261">
    <property type="protein sequence ID" value="QDS86856.1"/>
    <property type="molecule type" value="Genomic_DNA"/>
</dbReference>
<feature type="transmembrane region" description="Helical" evidence="5">
    <location>
        <begin position="112"/>
        <end position="138"/>
    </location>
</feature>
<gene>
    <name evidence="6" type="ORF">EC9_10310</name>
</gene>
<evidence type="ECO:0000256" key="5">
    <source>
        <dbReference type="SAM" id="Phobius"/>
    </source>
</evidence>
<feature type="compositionally biased region" description="Polar residues" evidence="4">
    <location>
        <begin position="215"/>
        <end position="224"/>
    </location>
</feature>
<dbReference type="GO" id="GO:0022857">
    <property type="term" value="F:transmembrane transporter activity"/>
    <property type="evidence" value="ECO:0007669"/>
    <property type="project" value="InterPro"/>
</dbReference>
<evidence type="ECO:0000256" key="2">
    <source>
        <dbReference type="ARBA" id="ARBA00022989"/>
    </source>
</evidence>
<feature type="transmembrane region" description="Helical" evidence="5">
    <location>
        <begin position="289"/>
        <end position="312"/>
    </location>
</feature>
<dbReference type="InterPro" id="IPR036259">
    <property type="entry name" value="MFS_trans_sf"/>
</dbReference>
<dbReference type="InterPro" id="IPR011701">
    <property type="entry name" value="MFS"/>
</dbReference>
<dbReference type="AlphaFoldDB" id="A0A517LW56"/>
<name>A0A517LW56_9BACT</name>
<feature type="transmembrane region" description="Helical" evidence="5">
    <location>
        <begin position="182"/>
        <end position="200"/>
    </location>
</feature>
<reference evidence="6 7" key="1">
    <citation type="submission" date="2019-02" db="EMBL/GenBank/DDBJ databases">
        <title>Deep-cultivation of Planctomycetes and their phenomic and genomic characterization uncovers novel biology.</title>
        <authorList>
            <person name="Wiegand S."/>
            <person name="Jogler M."/>
            <person name="Boedeker C."/>
            <person name="Pinto D."/>
            <person name="Vollmers J."/>
            <person name="Rivas-Marin E."/>
            <person name="Kohn T."/>
            <person name="Peeters S.H."/>
            <person name="Heuer A."/>
            <person name="Rast P."/>
            <person name="Oberbeckmann S."/>
            <person name="Bunk B."/>
            <person name="Jeske O."/>
            <person name="Meyerdierks A."/>
            <person name="Storesund J.E."/>
            <person name="Kallscheuer N."/>
            <person name="Luecker S."/>
            <person name="Lage O.M."/>
            <person name="Pohl T."/>
            <person name="Merkel B.J."/>
            <person name="Hornburger P."/>
            <person name="Mueller R.-W."/>
            <person name="Bruemmer F."/>
            <person name="Labrenz M."/>
            <person name="Spormann A.M."/>
            <person name="Op den Camp H."/>
            <person name="Overmann J."/>
            <person name="Amann R."/>
            <person name="Jetten M.S.M."/>
            <person name="Mascher T."/>
            <person name="Medema M.H."/>
            <person name="Devos D.P."/>
            <person name="Kaster A.-K."/>
            <person name="Ovreas L."/>
            <person name="Rohde M."/>
            <person name="Galperin M.Y."/>
            <person name="Jogler C."/>
        </authorList>
    </citation>
    <scope>NUCLEOTIDE SEQUENCE [LARGE SCALE GENOMIC DNA]</scope>
    <source>
        <strain evidence="6 7">EC9</strain>
    </source>
</reference>
<feature type="transmembrane region" description="Helical" evidence="5">
    <location>
        <begin position="55"/>
        <end position="76"/>
    </location>
</feature>
<dbReference type="Proteomes" id="UP000319557">
    <property type="component" value="Chromosome"/>
</dbReference>
<organism evidence="6 7">
    <name type="scientific">Rosistilla ulvae</name>
    <dbReference type="NCBI Taxonomy" id="1930277"/>
    <lineage>
        <taxon>Bacteria</taxon>
        <taxon>Pseudomonadati</taxon>
        <taxon>Planctomycetota</taxon>
        <taxon>Planctomycetia</taxon>
        <taxon>Pirellulales</taxon>
        <taxon>Pirellulaceae</taxon>
        <taxon>Rosistilla</taxon>
    </lineage>
</organism>
<feature type="transmembrane region" description="Helical" evidence="5">
    <location>
        <begin position="150"/>
        <end position="176"/>
    </location>
</feature>
<evidence type="ECO:0000256" key="3">
    <source>
        <dbReference type="ARBA" id="ARBA00023136"/>
    </source>
</evidence>
<dbReference type="PANTHER" id="PTHR43596">
    <property type="entry name" value="ADP,ATP CARRIER PROTEIN"/>
    <property type="match status" value="1"/>
</dbReference>
<feature type="transmembrane region" description="Helical" evidence="5">
    <location>
        <begin position="249"/>
        <end position="269"/>
    </location>
</feature>
<proteinExistence type="predicted"/>
<protein>
    <submittedName>
        <fullName evidence="6">Major Facilitator Superfamily protein</fullName>
    </submittedName>
</protein>
<dbReference type="PANTHER" id="PTHR43596:SF1">
    <property type="entry name" value="ADP,ATP CARRIER PROTEIN"/>
    <property type="match status" value="1"/>
</dbReference>
<keyword evidence="3 5" id="KW-0472">Membrane</keyword>
<dbReference type="KEGG" id="ruv:EC9_10310"/>
<dbReference type="Pfam" id="PF07690">
    <property type="entry name" value="MFS_1"/>
    <property type="match status" value="1"/>
</dbReference>